<organism evidence="1 2">
    <name type="scientific">Rhynchophorus ferrugineus</name>
    <name type="common">Red palm weevil</name>
    <name type="synonym">Curculio ferrugineus</name>
    <dbReference type="NCBI Taxonomy" id="354439"/>
    <lineage>
        <taxon>Eukaryota</taxon>
        <taxon>Metazoa</taxon>
        <taxon>Ecdysozoa</taxon>
        <taxon>Arthropoda</taxon>
        <taxon>Hexapoda</taxon>
        <taxon>Insecta</taxon>
        <taxon>Pterygota</taxon>
        <taxon>Neoptera</taxon>
        <taxon>Endopterygota</taxon>
        <taxon>Coleoptera</taxon>
        <taxon>Polyphaga</taxon>
        <taxon>Cucujiformia</taxon>
        <taxon>Curculionidae</taxon>
        <taxon>Dryophthorinae</taxon>
        <taxon>Rhynchophorus</taxon>
    </lineage>
</organism>
<reference evidence="1" key="1">
    <citation type="submission" date="2020-08" db="EMBL/GenBank/DDBJ databases">
        <title>Genome sequencing and assembly of the red palm weevil Rhynchophorus ferrugineus.</title>
        <authorList>
            <person name="Dias G.B."/>
            <person name="Bergman C.M."/>
            <person name="Manee M."/>
        </authorList>
    </citation>
    <scope>NUCLEOTIDE SEQUENCE</scope>
    <source>
        <strain evidence="1">AA-2017</strain>
        <tissue evidence="1">Whole larva</tissue>
    </source>
</reference>
<evidence type="ECO:0000313" key="2">
    <source>
        <dbReference type="Proteomes" id="UP000625711"/>
    </source>
</evidence>
<comment type="caution">
    <text evidence="1">The sequence shown here is derived from an EMBL/GenBank/DDBJ whole genome shotgun (WGS) entry which is preliminary data.</text>
</comment>
<dbReference type="Proteomes" id="UP000625711">
    <property type="component" value="Unassembled WGS sequence"/>
</dbReference>
<protein>
    <submittedName>
        <fullName evidence="1">Uncharacterized protein</fullName>
    </submittedName>
</protein>
<dbReference type="AlphaFoldDB" id="A0A834M677"/>
<sequence length="123" mass="14643">MFVAQFLYILVLRQTYILVRRNREIEQWCVLDAFVLFYGISCLNSLKLFSQEVTVTELSKFSRDPNLLVNGKKVKLIEQLEKTSENVWLEQVYDKVQKEALGSSRQVQFEMEILKGEWKLNRY</sequence>
<keyword evidence="2" id="KW-1185">Reference proteome</keyword>
<dbReference type="EMBL" id="JAACXV010014535">
    <property type="protein sequence ID" value="KAF7266504.1"/>
    <property type="molecule type" value="Genomic_DNA"/>
</dbReference>
<accession>A0A834M677</accession>
<gene>
    <name evidence="1" type="ORF">GWI33_020185</name>
</gene>
<proteinExistence type="predicted"/>
<evidence type="ECO:0000313" key="1">
    <source>
        <dbReference type="EMBL" id="KAF7266504.1"/>
    </source>
</evidence>
<name>A0A834M677_RHYFE</name>